<feature type="region of interest" description="Disordered" evidence="1">
    <location>
        <begin position="55"/>
        <end position="93"/>
    </location>
</feature>
<evidence type="ECO:0008006" key="4">
    <source>
        <dbReference type="Google" id="ProtNLM"/>
    </source>
</evidence>
<accession>A0ABU6VB23</accession>
<protein>
    <recommendedName>
        <fullName evidence="4">Retrotransposon Copia-like N-terminal domain-containing protein</fullName>
    </recommendedName>
</protein>
<evidence type="ECO:0000313" key="3">
    <source>
        <dbReference type="Proteomes" id="UP001341840"/>
    </source>
</evidence>
<dbReference type="PANTHER" id="PTHR47481">
    <property type="match status" value="1"/>
</dbReference>
<dbReference type="PANTHER" id="PTHR47481:SF31">
    <property type="entry name" value="OS01G0873500 PROTEIN"/>
    <property type="match status" value="1"/>
</dbReference>
<keyword evidence="3" id="KW-1185">Reference proteome</keyword>
<organism evidence="2 3">
    <name type="scientific">Stylosanthes scabra</name>
    <dbReference type="NCBI Taxonomy" id="79078"/>
    <lineage>
        <taxon>Eukaryota</taxon>
        <taxon>Viridiplantae</taxon>
        <taxon>Streptophyta</taxon>
        <taxon>Embryophyta</taxon>
        <taxon>Tracheophyta</taxon>
        <taxon>Spermatophyta</taxon>
        <taxon>Magnoliopsida</taxon>
        <taxon>eudicotyledons</taxon>
        <taxon>Gunneridae</taxon>
        <taxon>Pentapetalae</taxon>
        <taxon>rosids</taxon>
        <taxon>fabids</taxon>
        <taxon>Fabales</taxon>
        <taxon>Fabaceae</taxon>
        <taxon>Papilionoideae</taxon>
        <taxon>50 kb inversion clade</taxon>
        <taxon>dalbergioids sensu lato</taxon>
        <taxon>Dalbergieae</taxon>
        <taxon>Pterocarpus clade</taxon>
        <taxon>Stylosanthes</taxon>
    </lineage>
</organism>
<evidence type="ECO:0000313" key="2">
    <source>
        <dbReference type="EMBL" id="MED6169391.1"/>
    </source>
</evidence>
<dbReference type="EMBL" id="JASCZI010151103">
    <property type="protein sequence ID" value="MED6169391.1"/>
    <property type="molecule type" value="Genomic_DNA"/>
</dbReference>
<evidence type="ECO:0000256" key="1">
    <source>
        <dbReference type="SAM" id="MobiDB-lite"/>
    </source>
</evidence>
<sequence>MALITTQSRLKNALVPLTDKFEEDNFSSWQKLILLTIRTLKLESHLDPAKTPIQFEEIQSPEVQDAQSASKSSVEGEADKTAQPKKISSSSPKILQESEKFVEWPLIDSALMTWLDASMSLTYKNKSLNTQLRSTKKTGTVDEYLQTIRKLVDSLHSIGHTFSEDDHI</sequence>
<reference evidence="2 3" key="1">
    <citation type="journal article" date="2023" name="Plants (Basel)">
        <title>Bridging the Gap: Combining Genomics and Transcriptomics Approaches to Understand Stylosanthes scabra, an Orphan Legume from the Brazilian Caatinga.</title>
        <authorList>
            <person name="Ferreira-Neto J.R.C."/>
            <person name="da Silva M.D."/>
            <person name="Binneck E."/>
            <person name="de Melo N.F."/>
            <person name="da Silva R.H."/>
            <person name="de Melo A.L.T.M."/>
            <person name="Pandolfi V."/>
            <person name="Bustamante F.O."/>
            <person name="Brasileiro-Vidal A.C."/>
            <person name="Benko-Iseppon A.M."/>
        </authorList>
    </citation>
    <scope>NUCLEOTIDE SEQUENCE [LARGE SCALE GENOMIC DNA]</scope>
    <source>
        <tissue evidence="2">Leaves</tissue>
    </source>
</reference>
<comment type="caution">
    <text evidence="2">The sequence shown here is derived from an EMBL/GenBank/DDBJ whole genome shotgun (WGS) entry which is preliminary data.</text>
</comment>
<feature type="compositionally biased region" description="Polar residues" evidence="1">
    <location>
        <begin position="61"/>
        <end position="73"/>
    </location>
</feature>
<proteinExistence type="predicted"/>
<feature type="compositionally biased region" description="Low complexity" evidence="1">
    <location>
        <begin position="84"/>
        <end position="93"/>
    </location>
</feature>
<dbReference type="Proteomes" id="UP001341840">
    <property type="component" value="Unassembled WGS sequence"/>
</dbReference>
<name>A0ABU6VB23_9FABA</name>
<gene>
    <name evidence="2" type="ORF">PIB30_021029</name>
</gene>